<evidence type="ECO:0000256" key="3">
    <source>
        <dbReference type="ARBA" id="ARBA00022989"/>
    </source>
</evidence>
<dbReference type="InterPro" id="IPR002035">
    <property type="entry name" value="VWF_A"/>
</dbReference>
<sequence>MRIALPWALLFLLPVLKMIIDHFRKSGGEGVQFSSLSSFKKVPQTTRQRFMPLLFWLQVLALVLLTFACAKPQVKDMTQGIPKEGVAIEMVVDISSSMDISMPFQDTTMSRMEVTKKVVEQFASERPNDLLGLITFARYADTVCPLTLSHDSLLYFIQDLEIESRPNEDGTAFGDAVTLAAARLKTAEERYVAEANEEAGYEIKSKVIILLTDGNNNCGRHLPMEGAALAEHWGIRLHTIAITDPPEMKTIQTPEGPVQIEEEPLVQERILEKMAETTGGIYRRATDEASLRDVYEEINAMETSEIESDCYHTYKDVFQPFAALGLLLLVGHSVLTTTWLRRIP</sequence>
<evidence type="ECO:0000256" key="2">
    <source>
        <dbReference type="ARBA" id="ARBA00022692"/>
    </source>
</evidence>
<evidence type="ECO:0000256" key="1">
    <source>
        <dbReference type="ARBA" id="ARBA00022475"/>
    </source>
</evidence>
<dbReference type="AlphaFoldDB" id="A0A6C2UBK1"/>
<dbReference type="Proteomes" id="UP000366872">
    <property type="component" value="Unassembled WGS sequence"/>
</dbReference>
<name>A0A6C2UBK1_PONDE</name>
<dbReference type="Pfam" id="PF00092">
    <property type="entry name" value="VWA"/>
    <property type="match status" value="1"/>
</dbReference>
<organism evidence="6 7">
    <name type="scientific">Pontiella desulfatans</name>
    <dbReference type="NCBI Taxonomy" id="2750659"/>
    <lineage>
        <taxon>Bacteria</taxon>
        <taxon>Pseudomonadati</taxon>
        <taxon>Kiritimatiellota</taxon>
        <taxon>Kiritimatiellia</taxon>
        <taxon>Kiritimatiellales</taxon>
        <taxon>Pontiellaceae</taxon>
        <taxon>Pontiella</taxon>
    </lineage>
</organism>
<evidence type="ECO:0000256" key="4">
    <source>
        <dbReference type="ARBA" id="ARBA00023136"/>
    </source>
</evidence>
<dbReference type="RefSeq" id="WP_136082343.1">
    <property type="nucleotide sequence ID" value="NZ_CAAHFG010000004.1"/>
</dbReference>
<keyword evidence="4" id="KW-0472">Membrane</keyword>
<evidence type="ECO:0000313" key="7">
    <source>
        <dbReference type="Proteomes" id="UP000366872"/>
    </source>
</evidence>
<feature type="domain" description="VWFA" evidence="5">
    <location>
        <begin position="87"/>
        <end position="298"/>
    </location>
</feature>
<dbReference type="InterPro" id="IPR036465">
    <property type="entry name" value="vWFA_dom_sf"/>
</dbReference>
<protein>
    <recommendedName>
        <fullName evidence="5">VWFA domain-containing protein</fullName>
    </recommendedName>
</protein>
<evidence type="ECO:0000259" key="5">
    <source>
        <dbReference type="PROSITE" id="PS50234"/>
    </source>
</evidence>
<dbReference type="Pfam" id="PF07584">
    <property type="entry name" value="BatA"/>
    <property type="match status" value="1"/>
</dbReference>
<gene>
    <name evidence="6" type="ORF">PDESU_05413</name>
</gene>
<dbReference type="SMART" id="SM00327">
    <property type="entry name" value="VWA"/>
    <property type="match status" value="1"/>
</dbReference>
<dbReference type="PANTHER" id="PTHR22550">
    <property type="entry name" value="SPORE GERMINATION PROTEIN"/>
    <property type="match status" value="1"/>
</dbReference>
<dbReference type="PANTHER" id="PTHR22550:SF5">
    <property type="entry name" value="LEUCINE ZIPPER PROTEIN 4"/>
    <property type="match status" value="1"/>
</dbReference>
<dbReference type="Gene3D" id="3.40.50.410">
    <property type="entry name" value="von Willebrand factor, type A domain"/>
    <property type="match status" value="1"/>
</dbReference>
<dbReference type="InterPro" id="IPR024163">
    <property type="entry name" value="Aerotolerance_reg_N"/>
</dbReference>
<keyword evidence="3" id="KW-1133">Transmembrane helix</keyword>
<dbReference type="EMBL" id="CAAHFG010000004">
    <property type="protein sequence ID" value="VGO16821.1"/>
    <property type="molecule type" value="Genomic_DNA"/>
</dbReference>
<keyword evidence="1" id="KW-1003">Cell membrane</keyword>
<dbReference type="SUPFAM" id="SSF53300">
    <property type="entry name" value="vWA-like"/>
    <property type="match status" value="1"/>
</dbReference>
<evidence type="ECO:0000313" key="6">
    <source>
        <dbReference type="EMBL" id="VGO16821.1"/>
    </source>
</evidence>
<keyword evidence="2" id="KW-0812">Transmembrane</keyword>
<dbReference type="InterPro" id="IPR050768">
    <property type="entry name" value="UPF0353/GerABKA_families"/>
</dbReference>
<keyword evidence="7" id="KW-1185">Reference proteome</keyword>
<reference evidence="6 7" key="1">
    <citation type="submission" date="2019-04" db="EMBL/GenBank/DDBJ databases">
        <authorList>
            <person name="Van Vliet M D."/>
        </authorList>
    </citation>
    <scope>NUCLEOTIDE SEQUENCE [LARGE SCALE GENOMIC DNA]</scope>
    <source>
        <strain evidence="6 7">F1</strain>
    </source>
</reference>
<proteinExistence type="predicted"/>
<dbReference type="PROSITE" id="PS50234">
    <property type="entry name" value="VWFA"/>
    <property type="match status" value="1"/>
</dbReference>
<accession>A0A6C2UBK1</accession>